<dbReference type="Proteomes" id="UP001472677">
    <property type="component" value="Unassembled WGS sequence"/>
</dbReference>
<keyword evidence="2" id="KW-1185">Reference proteome</keyword>
<evidence type="ECO:0000313" key="2">
    <source>
        <dbReference type="Proteomes" id="UP001472677"/>
    </source>
</evidence>
<evidence type="ECO:0000313" key="1">
    <source>
        <dbReference type="EMBL" id="KAK8503646.1"/>
    </source>
</evidence>
<accession>A0ABR2B9F9</accession>
<dbReference type="PANTHER" id="PTHR27006">
    <property type="entry name" value="PROMASTIGOTE SURFACE ANTIGEN PROTEIN PSA"/>
    <property type="match status" value="1"/>
</dbReference>
<reference evidence="1 2" key="1">
    <citation type="journal article" date="2024" name="G3 (Bethesda)">
        <title>Genome assembly of Hibiscus sabdariffa L. provides insights into metabolisms of medicinal natural products.</title>
        <authorList>
            <person name="Kim T."/>
        </authorList>
    </citation>
    <scope>NUCLEOTIDE SEQUENCE [LARGE SCALE GENOMIC DNA]</scope>
    <source>
        <strain evidence="1">TK-2024</strain>
        <tissue evidence="1">Old leaves</tissue>
    </source>
</reference>
<gene>
    <name evidence="1" type="ORF">V6N12_024818</name>
</gene>
<sequence length="126" mass="14139">MSLDWPGCKNITLLDISSIVETALFSQAWRLFCDENSMELVACQIKETCNRFKVLRSIHVGLSCVQRNLEDMPSMSEVILMLSCDVPLQQPKQPGSFTKRDLVEASADNQKPNCSNDFAITVVQAR</sequence>
<comment type="caution">
    <text evidence="1">The sequence shown here is derived from an EMBL/GenBank/DDBJ whole genome shotgun (WGS) entry which is preliminary data.</text>
</comment>
<dbReference type="EMBL" id="JBBPBM010000148">
    <property type="protein sequence ID" value="KAK8503646.1"/>
    <property type="molecule type" value="Genomic_DNA"/>
</dbReference>
<dbReference type="PANTHER" id="PTHR27006:SF587">
    <property type="entry name" value="RECEPTOR-LIKE SERINE_THREONINE-PROTEIN KINASE"/>
    <property type="match status" value="1"/>
</dbReference>
<name>A0ABR2B9F9_9ROSI</name>
<organism evidence="1 2">
    <name type="scientific">Hibiscus sabdariffa</name>
    <name type="common">roselle</name>
    <dbReference type="NCBI Taxonomy" id="183260"/>
    <lineage>
        <taxon>Eukaryota</taxon>
        <taxon>Viridiplantae</taxon>
        <taxon>Streptophyta</taxon>
        <taxon>Embryophyta</taxon>
        <taxon>Tracheophyta</taxon>
        <taxon>Spermatophyta</taxon>
        <taxon>Magnoliopsida</taxon>
        <taxon>eudicotyledons</taxon>
        <taxon>Gunneridae</taxon>
        <taxon>Pentapetalae</taxon>
        <taxon>rosids</taxon>
        <taxon>malvids</taxon>
        <taxon>Malvales</taxon>
        <taxon>Malvaceae</taxon>
        <taxon>Malvoideae</taxon>
        <taxon>Hibiscus</taxon>
    </lineage>
</organism>
<proteinExistence type="predicted"/>
<protein>
    <submittedName>
        <fullName evidence="1">Uncharacterized protein</fullName>
    </submittedName>
</protein>